<dbReference type="OrthoDB" id="9806939at2"/>
<comment type="caution">
    <text evidence="5">The sequence shown here is derived from an EMBL/GenBank/DDBJ whole genome shotgun (WGS) entry which is preliminary data.</text>
</comment>
<evidence type="ECO:0000259" key="3">
    <source>
        <dbReference type="Pfam" id="PF25917"/>
    </source>
</evidence>
<keyword evidence="2" id="KW-0175">Coiled coil</keyword>
<dbReference type="Proteomes" id="UP000054729">
    <property type="component" value="Unassembled WGS sequence"/>
</dbReference>
<feature type="coiled-coil region" evidence="2">
    <location>
        <begin position="140"/>
        <end position="167"/>
    </location>
</feature>
<protein>
    <submittedName>
        <fullName evidence="5">Acriflavin resistance protein E</fullName>
    </submittedName>
</protein>
<organism evidence="5 6">
    <name type="scientific">Legionella waltersii</name>
    <dbReference type="NCBI Taxonomy" id="66969"/>
    <lineage>
        <taxon>Bacteria</taxon>
        <taxon>Pseudomonadati</taxon>
        <taxon>Pseudomonadota</taxon>
        <taxon>Gammaproteobacteria</taxon>
        <taxon>Legionellales</taxon>
        <taxon>Legionellaceae</taxon>
        <taxon>Legionella</taxon>
    </lineage>
</organism>
<dbReference type="Gene3D" id="2.40.30.170">
    <property type="match status" value="1"/>
</dbReference>
<dbReference type="GO" id="GO:0015562">
    <property type="term" value="F:efflux transmembrane transporter activity"/>
    <property type="evidence" value="ECO:0007669"/>
    <property type="project" value="TreeGrafter"/>
</dbReference>
<feature type="domain" description="CusB-like beta-barrel" evidence="4">
    <location>
        <begin position="203"/>
        <end position="259"/>
    </location>
</feature>
<dbReference type="GO" id="GO:1990281">
    <property type="term" value="C:efflux pump complex"/>
    <property type="evidence" value="ECO:0007669"/>
    <property type="project" value="TreeGrafter"/>
</dbReference>
<evidence type="ECO:0000313" key="5">
    <source>
        <dbReference type="EMBL" id="KTD74789.1"/>
    </source>
</evidence>
<keyword evidence="6" id="KW-1185">Reference proteome</keyword>
<evidence type="ECO:0000256" key="2">
    <source>
        <dbReference type="SAM" id="Coils"/>
    </source>
</evidence>
<gene>
    <name evidence="5" type="primary">acrA</name>
    <name evidence="5" type="ORF">Lwal_2830</name>
</gene>
<sequence length="418" mass="46253">MNKRMTIMGLSLLVVFGGIIAFNLVKAFMINRFFASYQPPAVSVSSAIAQAVDWNPTIDGIGNFVATDGVDVNSEASGNVIEIHFESGQYVEKDEPLITIDDAIDQALLKFNQSELSLKQLEYNRQTDLYKRGATPISSVDEAKANLQQAQAKVEQIQAQINQKHIKAPFAGRLGIRQVNLGQYVSPGQTSVVSLQSMDPLYLDFYLPEQYYKQIKIDQPISFTVQEFPDFMFEGKISAINSKIDLTTHNVQVQATLANCPTEALKDPKNSTLIKTKTIERSDKLMISCNSDENRKNKVNQFVFVPGMFSSIQIKQAPEPNTVIVPSTAISYSLYGNSIYLIEKSKENGKNGEPQLVVKRVFVVTGEQEGNYTVIKRGIKAGQEIVSTGDLKLQNGTPVRINNSVKLDSTPNVDKIGQ</sequence>
<dbReference type="SUPFAM" id="SSF111369">
    <property type="entry name" value="HlyD-like secretion proteins"/>
    <property type="match status" value="1"/>
</dbReference>
<evidence type="ECO:0000256" key="1">
    <source>
        <dbReference type="ARBA" id="ARBA00009477"/>
    </source>
</evidence>
<dbReference type="Gene3D" id="2.40.420.20">
    <property type="match status" value="1"/>
</dbReference>
<evidence type="ECO:0000259" key="4">
    <source>
        <dbReference type="Pfam" id="PF25954"/>
    </source>
</evidence>
<dbReference type="Pfam" id="PF25917">
    <property type="entry name" value="BSH_RND"/>
    <property type="match status" value="1"/>
</dbReference>
<evidence type="ECO:0000313" key="6">
    <source>
        <dbReference type="Proteomes" id="UP000054729"/>
    </source>
</evidence>
<dbReference type="InterPro" id="IPR006143">
    <property type="entry name" value="RND_pump_MFP"/>
</dbReference>
<dbReference type="PATRIC" id="fig|66969.6.peg.3067"/>
<accession>A0A0W1A095</accession>
<dbReference type="NCBIfam" id="TIGR01730">
    <property type="entry name" value="RND_mfp"/>
    <property type="match status" value="1"/>
</dbReference>
<dbReference type="PANTHER" id="PTHR30469">
    <property type="entry name" value="MULTIDRUG RESISTANCE PROTEIN MDTA"/>
    <property type="match status" value="1"/>
</dbReference>
<proteinExistence type="inferred from homology"/>
<dbReference type="InterPro" id="IPR058625">
    <property type="entry name" value="MdtA-like_BSH"/>
</dbReference>
<dbReference type="Gene3D" id="2.40.50.100">
    <property type="match status" value="1"/>
</dbReference>
<dbReference type="PANTHER" id="PTHR30469:SF11">
    <property type="entry name" value="BLL4320 PROTEIN"/>
    <property type="match status" value="1"/>
</dbReference>
<dbReference type="STRING" id="66969.Lwal_2830"/>
<dbReference type="EMBL" id="LNZB01000060">
    <property type="protein sequence ID" value="KTD74789.1"/>
    <property type="molecule type" value="Genomic_DNA"/>
</dbReference>
<dbReference type="RefSeq" id="WP_058481448.1">
    <property type="nucleotide sequence ID" value="NZ_CAAAIQ010000012.1"/>
</dbReference>
<reference evidence="5 6" key="1">
    <citation type="submission" date="2015-11" db="EMBL/GenBank/DDBJ databases">
        <title>Genomic analysis of 38 Legionella species identifies large and diverse effector repertoires.</title>
        <authorList>
            <person name="Burstein D."/>
            <person name="Amaro F."/>
            <person name="Zusman T."/>
            <person name="Lifshitz Z."/>
            <person name="Cohen O."/>
            <person name="Gilbert J.A."/>
            <person name="Pupko T."/>
            <person name="Shuman H.A."/>
            <person name="Segal G."/>
        </authorList>
    </citation>
    <scope>NUCLEOTIDE SEQUENCE [LARGE SCALE GENOMIC DNA]</scope>
    <source>
        <strain evidence="5 6">ATCC 51914</strain>
    </source>
</reference>
<dbReference type="AlphaFoldDB" id="A0A0W1A095"/>
<dbReference type="Pfam" id="PF25954">
    <property type="entry name" value="Beta-barrel_RND_2"/>
    <property type="match status" value="1"/>
</dbReference>
<dbReference type="InterPro" id="IPR058792">
    <property type="entry name" value="Beta-barrel_RND_2"/>
</dbReference>
<feature type="domain" description="Multidrug resistance protein MdtA-like barrel-sandwich hybrid" evidence="3">
    <location>
        <begin position="70"/>
        <end position="192"/>
    </location>
</feature>
<name>A0A0W1A095_9GAMM</name>
<comment type="similarity">
    <text evidence="1">Belongs to the membrane fusion protein (MFP) (TC 8.A.1) family.</text>
</comment>
<dbReference type="Gene3D" id="1.10.287.470">
    <property type="entry name" value="Helix hairpin bin"/>
    <property type="match status" value="1"/>
</dbReference>